<evidence type="ECO:0000256" key="6">
    <source>
        <dbReference type="PROSITE-ProRule" id="PRU00339"/>
    </source>
</evidence>
<keyword evidence="4 6" id="KW-0802">TPR repeat</keyword>
<dbReference type="Pfam" id="PF13424">
    <property type="entry name" value="TPR_12"/>
    <property type="match status" value="1"/>
</dbReference>
<dbReference type="PANTHER" id="PTHR46630">
    <property type="entry name" value="TETRATRICOPEPTIDE REPEAT PROTEIN 29"/>
    <property type="match status" value="1"/>
</dbReference>
<dbReference type="InterPro" id="IPR011990">
    <property type="entry name" value="TPR-like_helical_dom_sf"/>
</dbReference>
<keyword evidence="9" id="KW-1185">Reference proteome</keyword>
<dbReference type="SUPFAM" id="SSF47413">
    <property type="entry name" value="lambda repressor-like DNA-binding domains"/>
    <property type="match status" value="1"/>
</dbReference>
<accession>A0A292YTZ2</accession>
<evidence type="ECO:0000256" key="5">
    <source>
        <dbReference type="ARBA" id="ARBA00038253"/>
    </source>
</evidence>
<evidence type="ECO:0000256" key="1">
    <source>
        <dbReference type="ARBA" id="ARBA00004496"/>
    </source>
</evidence>
<feature type="domain" description="HTH cro/C1-type" evidence="7">
    <location>
        <begin position="9"/>
        <end position="62"/>
    </location>
</feature>
<dbReference type="PROSITE" id="PS50005">
    <property type="entry name" value="TPR"/>
    <property type="match status" value="1"/>
</dbReference>
<dbReference type="Gene3D" id="1.25.40.10">
    <property type="entry name" value="Tetratricopeptide repeat domain"/>
    <property type="match status" value="2"/>
</dbReference>
<evidence type="ECO:0000259" key="7">
    <source>
        <dbReference type="PROSITE" id="PS50943"/>
    </source>
</evidence>
<evidence type="ECO:0000313" key="8">
    <source>
        <dbReference type="EMBL" id="GAX91960.1"/>
    </source>
</evidence>
<sequence length="429" mass="48749">MTKTLGQKIRELRMQKGLTQGDLGGGKVTPSMISQIEADKANPSHRLLKWISDKLETPIEYFLTDMQLQSEKISSFRFAKALIEAGEPRQAISILETLADGQSLPMHQQEIQRELAFCYRSVGRLEEALEMLEEVLSASLMKRDTSAMVQILKEMGMLEKERHNYRLAIYHWNRANRLLEETQPVNSLEWADLLRNLAALHRDLGEMDLAKSTYEKAMTLLSGTSDLKGIADTYLNLSRLYRETGEYEKATAYAEHALSINKSLNDLKAMIRIREMNAVLKAEAGRVQEAIDALVQCLEEYEKYGFGDRFASVHGALSNIYLRERQFDKARYHCQLALEKAADEAEKAALYRTWAKTAKEMGQLEDAMEAALKSVNFFTRANLPRDLAYSYSLLGDLYKESGNYSGAVQALENMRMAMETNLKERGIVL</sequence>
<dbReference type="Gene3D" id="1.10.260.40">
    <property type="entry name" value="lambda repressor-like DNA-binding domains"/>
    <property type="match status" value="1"/>
</dbReference>
<dbReference type="InterPro" id="IPR051476">
    <property type="entry name" value="Bac_ResReg_Asp_Phosphatase"/>
</dbReference>
<dbReference type="CDD" id="cd00093">
    <property type="entry name" value="HTH_XRE"/>
    <property type="match status" value="1"/>
</dbReference>
<comment type="subcellular location">
    <subcellularLocation>
        <location evidence="1">Cytoplasm</location>
    </subcellularLocation>
</comment>
<keyword evidence="3" id="KW-0677">Repeat</keyword>
<dbReference type="InterPro" id="IPR001387">
    <property type="entry name" value="Cro/C1-type_HTH"/>
</dbReference>
<dbReference type="OrthoDB" id="2470999at2"/>
<dbReference type="GO" id="GO:0003677">
    <property type="term" value="F:DNA binding"/>
    <property type="evidence" value="ECO:0007669"/>
    <property type="project" value="InterPro"/>
</dbReference>
<evidence type="ECO:0000256" key="2">
    <source>
        <dbReference type="ARBA" id="ARBA00022490"/>
    </source>
</evidence>
<dbReference type="EMBL" id="BDUF01000112">
    <property type="protein sequence ID" value="GAX91960.1"/>
    <property type="molecule type" value="Genomic_DNA"/>
</dbReference>
<dbReference type="PANTHER" id="PTHR46630:SF1">
    <property type="entry name" value="TETRATRICOPEPTIDE REPEAT PROTEIN 29"/>
    <property type="match status" value="1"/>
</dbReference>
<dbReference type="PROSITE" id="PS50943">
    <property type="entry name" value="HTH_CROC1"/>
    <property type="match status" value="1"/>
</dbReference>
<dbReference type="InterPro" id="IPR010982">
    <property type="entry name" value="Lambda_DNA-bd_dom_sf"/>
</dbReference>
<dbReference type="InterPro" id="IPR019734">
    <property type="entry name" value="TPR_rpt"/>
</dbReference>
<dbReference type="SUPFAM" id="SSF48452">
    <property type="entry name" value="TPR-like"/>
    <property type="match status" value="2"/>
</dbReference>
<evidence type="ECO:0000313" key="9">
    <source>
        <dbReference type="Proteomes" id="UP000217785"/>
    </source>
</evidence>
<comment type="caution">
    <text evidence="8">The sequence shown here is derived from an EMBL/GenBank/DDBJ whole genome shotgun (WGS) entry which is preliminary data.</text>
</comment>
<dbReference type="RefSeq" id="WP_096184262.1">
    <property type="nucleotide sequence ID" value="NZ_BDUF01000112.1"/>
</dbReference>
<dbReference type="SMART" id="SM00028">
    <property type="entry name" value="TPR"/>
    <property type="match status" value="8"/>
</dbReference>
<comment type="similarity">
    <text evidence="5">Belongs to the Rap family.</text>
</comment>
<proteinExistence type="inferred from homology"/>
<name>A0A292YTZ2_9BACL</name>
<dbReference type="SMART" id="SM00530">
    <property type="entry name" value="HTH_XRE"/>
    <property type="match status" value="1"/>
</dbReference>
<evidence type="ECO:0000256" key="3">
    <source>
        <dbReference type="ARBA" id="ARBA00022737"/>
    </source>
</evidence>
<dbReference type="AlphaFoldDB" id="A0A292YTZ2"/>
<keyword evidence="2" id="KW-0963">Cytoplasm</keyword>
<feature type="repeat" description="TPR" evidence="6">
    <location>
        <begin position="231"/>
        <end position="264"/>
    </location>
</feature>
<dbReference type="GO" id="GO:0005737">
    <property type="term" value="C:cytoplasm"/>
    <property type="evidence" value="ECO:0007669"/>
    <property type="project" value="UniProtKB-SubCell"/>
</dbReference>
<protein>
    <recommendedName>
        <fullName evidence="7">HTH cro/C1-type domain-containing protein</fullName>
    </recommendedName>
</protein>
<dbReference type="Proteomes" id="UP000217785">
    <property type="component" value="Unassembled WGS sequence"/>
</dbReference>
<dbReference type="Pfam" id="PF01381">
    <property type="entry name" value="HTH_3"/>
    <property type="match status" value="1"/>
</dbReference>
<organism evidence="8 9">
    <name type="scientific">Effusibacillus lacus</name>
    <dbReference type="NCBI Taxonomy" id="1348429"/>
    <lineage>
        <taxon>Bacteria</taxon>
        <taxon>Bacillati</taxon>
        <taxon>Bacillota</taxon>
        <taxon>Bacilli</taxon>
        <taxon>Bacillales</taxon>
        <taxon>Alicyclobacillaceae</taxon>
        <taxon>Effusibacillus</taxon>
    </lineage>
</organism>
<gene>
    <name evidence="8" type="ORF">EFBL_3651</name>
</gene>
<reference evidence="9" key="1">
    <citation type="submission" date="2017-07" db="EMBL/GenBank/DDBJ databases">
        <title>Draft genome sequence of Effusibacillus lacus strain skLN1.</title>
        <authorList>
            <person name="Watanabe M."/>
            <person name="Kojima H."/>
            <person name="Fukui M."/>
        </authorList>
    </citation>
    <scope>NUCLEOTIDE SEQUENCE [LARGE SCALE GENOMIC DNA]</scope>
    <source>
        <strain evidence="9">skLN1</strain>
    </source>
</reference>
<evidence type="ECO:0000256" key="4">
    <source>
        <dbReference type="ARBA" id="ARBA00022803"/>
    </source>
</evidence>